<gene>
    <name evidence="3" type="ORF">RF679_04080</name>
</gene>
<feature type="compositionally biased region" description="Polar residues" evidence="1">
    <location>
        <begin position="111"/>
        <end position="128"/>
    </location>
</feature>
<proteinExistence type="predicted"/>
<evidence type="ECO:0000313" key="3">
    <source>
        <dbReference type="EMBL" id="WMW81464.1"/>
    </source>
</evidence>
<reference evidence="3" key="1">
    <citation type="submission" date="2023-09" db="EMBL/GenBank/DDBJ databases">
        <title>Undibacterium sp. 20NA77.5 isolated from freshwater.</title>
        <authorList>
            <person name="Le V."/>
            <person name="Ko S.-R."/>
            <person name="Ahn C.-Y."/>
            <person name="Oh H.-M."/>
        </authorList>
    </citation>
    <scope>NUCLEOTIDE SEQUENCE</scope>
    <source>
        <strain evidence="3">20NA77.5</strain>
    </source>
</reference>
<sequence length="246" mass="27724">MQNSLTAPVSSYRTQGKQHKMLLTLIALVHVAIILAIINLPPKTQFTLDRENPKQSMLVFMYAPTDLQSKNVQGAKQRNIGTDNKINTIPAMASTKNTSKHGQSVISKLSAPSLQSQTAKLNAAPQTQESDREKTRSSIDHHIPELTKQLERELAQEERKNEAAKPPNQLVREYWEKQNHPYQTKWQALAANIEKAAVPRGTQEESYTLDDGSRITKFNGVCYKAPDPGREYLGQAEVRRVFCPRH</sequence>
<dbReference type="Proteomes" id="UP001181355">
    <property type="component" value="Chromosome"/>
</dbReference>
<keyword evidence="2" id="KW-0472">Membrane</keyword>
<evidence type="ECO:0000313" key="4">
    <source>
        <dbReference type="Proteomes" id="UP001181355"/>
    </source>
</evidence>
<feature type="region of interest" description="Disordered" evidence="1">
    <location>
        <begin position="111"/>
        <end position="144"/>
    </location>
</feature>
<dbReference type="RefSeq" id="WP_309482943.1">
    <property type="nucleotide sequence ID" value="NZ_CP133720.1"/>
</dbReference>
<keyword evidence="2" id="KW-1133">Transmembrane helix</keyword>
<accession>A0ABY9RJS9</accession>
<dbReference type="EMBL" id="CP133720">
    <property type="protein sequence ID" value="WMW81464.1"/>
    <property type="molecule type" value="Genomic_DNA"/>
</dbReference>
<name>A0ABY9RJS9_9BURK</name>
<organism evidence="3 4">
    <name type="scientific">Undibacterium cyanobacteriorum</name>
    <dbReference type="NCBI Taxonomy" id="3073561"/>
    <lineage>
        <taxon>Bacteria</taxon>
        <taxon>Pseudomonadati</taxon>
        <taxon>Pseudomonadota</taxon>
        <taxon>Betaproteobacteria</taxon>
        <taxon>Burkholderiales</taxon>
        <taxon>Oxalobacteraceae</taxon>
        <taxon>Undibacterium</taxon>
    </lineage>
</organism>
<evidence type="ECO:0000256" key="1">
    <source>
        <dbReference type="SAM" id="MobiDB-lite"/>
    </source>
</evidence>
<evidence type="ECO:0000256" key="2">
    <source>
        <dbReference type="SAM" id="Phobius"/>
    </source>
</evidence>
<keyword evidence="2" id="KW-0812">Transmembrane</keyword>
<keyword evidence="4" id="KW-1185">Reference proteome</keyword>
<feature type="compositionally biased region" description="Basic and acidic residues" evidence="1">
    <location>
        <begin position="129"/>
        <end position="144"/>
    </location>
</feature>
<feature type="transmembrane region" description="Helical" evidence="2">
    <location>
        <begin position="21"/>
        <end position="40"/>
    </location>
</feature>
<protein>
    <submittedName>
        <fullName evidence="3">Uncharacterized protein</fullName>
    </submittedName>
</protein>